<keyword evidence="1" id="KW-0732">Signal</keyword>
<accession>A0AB36K392</accession>
<protein>
    <recommendedName>
        <fullName evidence="2">Choice-of-anchor A domain-containing protein</fullName>
    </recommendedName>
</protein>
<feature type="domain" description="Choice-of-anchor A" evidence="2">
    <location>
        <begin position="29"/>
        <end position="73"/>
    </location>
</feature>
<dbReference type="Proteomes" id="UP000188726">
    <property type="component" value="Unassembled WGS sequence"/>
</dbReference>
<evidence type="ECO:0000313" key="4">
    <source>
        <dbReference type="Proteomes" id="UP000188726"/>
    </source>
</evidence>
<sequence>MRKRNLFLLLLAFVTSYSANAENDDLLWPATNFSGYVFSDFNSGSGNSQRGLAVGGNLEIGGYSIGAGLPQDYGLYSLGVYFCIDISS</sequence>
<reference evidence="3 4" key="1">
    <citation type="journal article" date="2017" name="Genome Announc.">
        <title>Draft Genome Sequences of Salinivibrio proteolyticus, Salinivibrio sharmensis, Salinivibrio siamensis, Salinivibrio costicola subsp. alcaliphilus, Salinivibrio costicola subsp. vallismortis, and 29 New Isolates Belonging to the Genus Salinivibrio.</title>
        <authorList>
            <person name="Lopez-Hermoso C."/>
            <person name="de la Haba R.R."/>
            <person name="Sanchez-Porro C."/>
            <person name="Bayliss S.C."/>
            <person name="Feil E.J."/>
            <person name="Ventosa A."/>
        </authorList>
    </citation>
    <scope>NUCLEOTIDE SEQUENCE [LARGE SCALE GENOMIC DNA]</scope>
    <source>
        <strain evidence="3 4">IC202</strain>
    </source>
</reference>
<dbReference type="RefSeq" id="WP_077459181.1">
    <property type="nucleotide sequence ID" value="NZ_MUEO01000041.1"/>
</dbReference>
<dbReference type="EMBL" id="MUEO01000041">
    <property type="protein sequence ID" value="OOE42436.1"/>
    <property type="molecule type" value="Genomic_DNA"/>
</dbReference>
<proteinExistence type="predicted"/>
<dbReference type="AlphaFoldDB" id="A0AB36K392"/>
<evidence type="ECO:0000313" key="3">
    <source>
        <dbReference type="EMBL" id="OOE42436.1"/>
    </source>
</evidence>
<comment type="caution">
    <text evidence="3">The sequence shown here is derived from an EMBL/GenBank/DDBJ whole genome shotgun (WGS) entry which is preliminary data.</text>
</comment>
<name>A0AB36K392_9GAMM</name>
<evidence type="ECO:0000256" key="1">
    <source>
        <dbReference type="SAM" id="SignalP"/>
    </source>
</evidence>
<dbReference type="InterPro" id="IPR026588">
    <property type="entry name" value="Choice_anch_A"/>
</dbReference>
<gene>
    <name evidence="3" type="ORF">BZG09_13550</name>
</gene>
<feature type="signal peptide" evidence="1">
    <location>
        <begin position="1"/>
        <end position="21"/>
    </location>
</feature>
<feature type="chain" id="PRO_5044225721" description="Choice-of-anchor A domain-containing protein" evidence="1">
    <location>
        <begin position="22"/>
        <end position="88"/>
    </location>
</feature>
<dbReference type="Pfam" id="PF20597">
    <property type="entry name" value="pAdhesive_15"/>
    <property type="match status" value="1"/>
</dbReference>
<organism evidence="3 4">
    <name type="scientific">Salinivibrio kushneri</name>
    <dbReference type="NCBI Taxonomy" id="1908198"/>
    <lineage>
        <taxon>Bacteria</taxon>
        <taxon>Pseudomonadati</taxon>
        <taxon>Pseudomonadota</taxon>
        <taxon>Gammaproteobacteria</taxon>
        <taxon>Vibrionales</taxon>
        <taxon>Vibrionaceae</taxon>
        <taxon>Salinivibrio</taxon>
    </lineage>
</organism>
<evidence type="ECO:0000259" key="2">
    <source>
        <dbReference type="Pfam" id="PF20597"/>
    </source>
</evidence>